<reference evidence="4" key="2">
    <citation type="journal article" date="2024" name="Plant">
        <title>Genomic evolution and insights into agronomic trait innovations of Sesamum species.</title>
        <authorList>
            <person name="Miao H."/>
            <person name="Wang L."/>
            <person name="Qu L."/>
            <person name="Liu H."/>
            <person name="Sun Y."/>
            <person name="Le M."/>
            <person name="Wang Q."/>
            <person name="Wei S."/>
            <person name="Zheng Y."/>
            <person name="Lin W."/>
            <person name="Duan Y."/>
            <person name="Cao H."/>
            <person name="Xiong S."/>
            <person name="Wang X."/>
            <person name="Wei L."/>
            <person name="Li C."/>
            <person name="Ma Q."/>
            <person name="Ju M."/>
            <person name="Zhao R."/>
            <person name="Li G."/>
            <person name="Mu C."/>
            <person name="Tian Q."/>
            <person name="Mei H."/>
            <person name="Zhang T."/>
            <person name="Gao T."/>
            <person name="Zhang H."/>
        </authorList>
    </citation>
    <scope>NUCLEOTIDE SEQUENCE</scope>
    <source>
        <strain evidence="4">G02</strain>
    </source>
</reference>
<dbReference type="AlphaFoldDB" id="A0AAW2KGE8"/>
<comment type="caution">
    <text evidence="4">The sequence shown here is derived from an EMBL/GenBank/DDBJ whole genome shotgun (WGS) entry which is preliminary data.</text>
</comment>
<reference evidence="4" key="1">
    <citation type="submission" date="2020-06" db="EMBL/GenBank/DDBJ databases">
        <authorList>
            <person name="Li T."/>
            <person name="Hu X."/>
            <person name="Zhang T."/>
            <person name="Song X."/>
            <person name="Zhang H."/>
            <person name="Dai N."/>
            <person name="Sheng W."/>
            <person name="Hou X."/>
            <person name="Wei L."/>
        </authorList>
    </citation>
    <scope>NUCLEOTIDE SEQUENCE</scope>
    <source>
        <strain evidence="4">G02</strain>
        <tissue evidence="4">Leaf</tissue>
    </source>
</reference>
<dbReference type="Pfam" id="PF13812">
    <property type="entry name" value="PPR_3"/>
    <property type="match status" value="1"/>
</dbReference>
<evidence type="ECO:0000256" key="3">
    <source>
        <dbReference type="PROSITE-ProRule" id="PRU00708"/>
    </source>
</evidence>
<dbReference type="PANTHER" id="PTHR47939">
    <property type="entry name" value="MEMBRANE-ASSOCIATED SALT-INDUCIBLE PROTEIN-LIKE"/>
    <property type="match status" value="1"/>
</dbReference>
<name>A0AAW2KGE8_SESRA</name>
<dbReference type="NCBIfam" id="TIGR00756">
    <property type="entry name" value="PPR"/>
    <property type="match status" value="2"/>
</dbReference>
<feature type="repeat" description="PPR" evidence="3">
    <location>
        <begin position="44"/>
        <end position="78"/>
    </location>
</feature>
<gene>
    <name evidence="4" type="ORF">Sradi_6008700</name>
</gene>
<dbReference type="InterPro" id="IPR002885">
    <property type="entry name" value="PPR_rpt"/>
</dbReference>
<dbReference type="PROSITE" id="PS51375">
    <property type="entry name" value="PPR"/>
    <property type="match status" value="2"/>
</dbReference>
<dbReference type="InterPro" id="IPR011990">
    <property type="entry name" value="TPR-like_helical_dom_sf"/>
</dbReference>
<protein>
    <submittedName>
        <fullName evidence="4">Pentatricopeptide repeat-containing protein, mitochondrial</fullName>
    </submittedName>
</protein>
<comment type="similarity">
    <text evidence="1">Belongs to the PPR family. P subfamily.</text>
</comment>
<evidence type="ECO:0000313" key="4">
    <source>
        <dbReference type="EMBL" id="KAL0305914.1"/>
    </source>
</evidence>
<dbReference type="Gene3D" id="1.25.40.10">
    <property type="entry name" value="Tetratricopeptide repeat domain"/>
    <property type="match status" value="2"/>
</dbReference>
<accession>A0AAW2KGE8</accession>
<dbReference type="InterPro" id="IPR050667">
    <property type="entry name" value="PPR-containing_protein"/>
</dbReference>
<organism evidence="4">
    <name type="scientific">Sesamum radiatum</name>
    <name type="common">Black benniseed</name>
    <dbReference type="NCBI Taxonomy" id="300843"/>
    <lineage>
        <taxon>Eukaryota</taxon>
        <taxon>Viridiplantae</taxon>
        <taxon>Streptophyta</taxon>
        <taxon>Embryophyta</taxon>
        <taxon>Tracheophyta</taxon>
        <taxon>Spermatophyta</taxon>
        <taxon>Magnoliopsida</taxon>
        <taxon>eudicotyledons</taxon>
        <taxon>Gunneridae</taxon>
        <taxon>Pentapetalae</taxon>
        <taxon>asterids</taxon>
        <taxon>lamiids</taxon>
        <taxon>Lamiales</taxon>
        <taxon>Pedaliaceae</taxon>
        <taxon>Sesamum</taxon>
    </lineage>
</organism>
<dbReference type="EMBL" id="JACGWJ010000028">
    <property type="protein sequence ID" value="KAL0305914.1"/>
    <property type="molecule type" value="Genomic_DNA"/>
</dbReference>
<sequence length="196" mass="22209">MERKRIKPNSTTFATAIGGFYEEGNYIDVGKMIQLMKKYSIEPGMSIYNVRIQSLCKLKRSTEAKALFDALLSRGMKPNWATYGHLIYGFCREGKLDVAKSLYKDMVDTGLQPEAQCYFTLVYYLCQGQDFDAALGICKDCMSKGWVPNITTVKSLVDGLVSIGKLDDAREIIRRVKEKFSRNADRWSEIEAALPK</sequence>
<dbReference type="PANTHER" id="PTHR47939:SF9">
    <property type="entry name" value="(WILD MALAYSIAN BANANA) HYPOTHETICAL PROTEIN"/>
    <property type="match status" value="1"/>
</dbReference>
<dbReference type="Pfam" id="PF13041">
    <property type="entry name" value="PPR_2"/>
    <property type="match status" value="1"/>
</dbReference>
<feature type="repeat" description="PPR" evidence="3">
    <location>
        <begin position="79"/>
        <end position="113"/>
    </location>
</feature>
<keyword evidence="2" id="KW-0677">Repeat</keyword>
<evidence type="ECO:0000256" key="2">
    <source>
        <dbReference type="ARBA" id="ARBA00022737"/>
    </source>
</evidence>
<proteinExistence type="inferred from homology"/>
<evidence type="ECO:0000256" key="1">
    <source>
        <dbReference type="ARBA" id="ARBA00007626"/>
    </source>
</evidence>